<evidence type="ECO:0000256" key="1">
    <source>
        <dbReference type="SAM" id="Phobius"/>
    </source>
</evidence>
<dbReference type="EMBL" id="CATQJA010002659">
    <property type="protein sequence ID" value="CAJ0580274.1"/>
    <property type="molecule type" value="Genomic_DNA"/>
</dbReference>
<keyword evidence="1" id="KW-1133">Transmembrane helix</keyword>
<name>A0AA36D5X6_9BILA</name>
<gene>
    <name evidence="2" type="ORF">MSPICULIGERA_LOCUS18472</name>
</gene>
<proteinExistence type="predicted"/>
<reference evidence="2" key="1">
    <citation type="submission" date="2023-06" db="EMBL/GenBank/DDBJ databases">
        <authorList>
            <person name="Delattre M."/>
        </authorList>
    </citation>
    <scope>NUCLEOTIDE SEQUENCE</scope>
    <source>
        <strain evidence="2">AF72</strain>
    </source>
</reference>
<accession>A0AA36D5X6</accession>
<keyword evidence="1" id="KW-0812">Transmembrane</keyword>
<feature type="non-terminal residue" evidence="2">
    <location>
        <position position="1"/>
    </location>
</feature>
<comment type="caution">
    <text evidence="2">The sequence shown here is derived from an EMBL/GenBank/DDBJ whole genome shotgun (WGS) entry which is preliminary data.</text>
</comment>
<dbReference type="Proteomes" id="UP001177023">
    <property type="component" value="Unassembled WGS sequence"/>
</dbReference>
<dbReference type="AlphaFoldDB" id="A0AA36D5X6"/>
<sequence>MEIDDEIVARCKGQFNTEELSATYDRRRRIEESSSVILSVAPAFSITAAVLSVASIVFLIWALVRRRLPNRKYSS</sequence>
<keyword evidence="1" id="KW-0472">Membrane</keyword>
<evidence type="ECO:0000313" key="2">
    <source>
        <dbReference type="EMBL" id="CAJ0580274.1"/>
    </source>
</evidence>
<protein>
    <submittedName>
        <fullName evidence="2">Uncharacterized protein</fullName>
    </submittedName>
</protein>
<evidence type="ECO:0000313" key="3">
    <source>
        <dbReference type="Proteomes" id="UP001177023"/>
    </source>
</evidence>
<keyword evidence="3" id="KW-1185">Reference proteome</keyword>
<organism evidence="2 3">
    <name type="scientific">Mesorhabditis spiculigera</name>
    <dbReference type="NCBI Taxonomy" id="96644"/>
    <lineage>
        <taxon>Eukaryota</taxon>
        <taxon>Metazoa</taxon>
        <taxon>Ecdysozoa</taxon>
        <taxon>Nematoda</taxon>
        <taxon>Chromadorea</taxon>
        <taxon>Rhabditida</taxon>
        <taxon>Rhabditina</taxon>
        <taxon>Rhabditomorpha</taxon>
        <taxon>Rhabditoidea</taxon>
        <taxon>Rhabditidae</taxon>
        <taxon>Mesorhabditinae</taxon>
        <taxon>Mesorhabditis</taxon>
    </lineage>
</organism>
<feature type="transmembrane region" description="Helical" evidence="1">
    <location>
        <begin position="36"/>
        <end position="64"/>
    </location>
</feature>